<evidence type="ECO:0000313" key="1">
    <source>
        <dbReference type="EMBL" id="GIX70619.1"/>
    </source>
</evidence>
<comment type="caution">
    <text evidence="1">The sequence shown here is derived from an EMBL/GenBank/DDBJ whole genome shotgun (WGS) entry which is preliminary data.</text>
</comment>
<dbReference type="Proteomes" id="UP001054945">
    <property type="component" value="Unassembled WGS sequence"/>
</dbReference>
<sequence length="89" mass="9781">MPQLSSFNILPSIFPPPQAASAIKGAWGGGWPVIRKQLIEGINLGGCWTGDQTDTLYNPHVSWLSLLFGSLVMIDPPHPHYTRFHKSGK</sequence>
<gene>
    <name evidence="1" type="ORF">CEXT_35951</name>
</gene>
<reference evidence="1 2" key="1">
    <citation type="submission" date="2021-06" db="EMBL/GenBank/DDBJ databases">
        <title>Caerostris extrusa draft genome.</title>
        <authorList>
            <person name="Kono N."/>
            <person name="Arakawa K."/>
        </authorList>
    </citation>
    <scope>NUCLEOTIDE SEQUENCE [LARGE SCALE GENOMIC DNA]</scope>
</reference>
<evidence type="ECO:0000313" key="2">
    <source>
        <dbReference type="Proteomes" id="UP001054945"/>
    </source>
</evidence>
<name>A0AAV4MIK3_CAEEX</name>
<proteinExistence type="predicted"/>
<dbReference type="EMBL" id="BPLR01019689">
    <property type="protein sequence ID" value="GIX70619.1"/>
    <property type="molecule type" value="Genomic_DNA"/>
</dbReference>
<organism evidence="1 2">
    <name type="scientific">Caerostris extrusa</name>
    <name type="common">Bark spider</name>
    <name type="synonym">Caerostris bankana</name>
    <dbReference type="NCBI Taxonomy" id="172846"/>
    <lineage>
        <taxon>Eukaryota</taxon>
        <taxon>Metazoa</taxon>
        <taxon>Ecdysozoa</taxon>
        <taxon>Arthropoda</taxon>
        <taxon>Chelicerata</taxon>
        <taxon>Arachnida</taxon>
        <taxon>Araneae</taxon>
        <taxon>Araneomorphae</taxon>
        <taxon>Entelegynae</taxon>
        <taxon>Araneoidea</taxon>
        <taxon>Araneidae</taxon>
        <taxon>Caerostris</taxon>
    </lineage>
</organism>
<protein>
    <submittedName>
        <fullName evidence="1">Uncharacterized protein</fullName>
    </submittedName>
</protein>
<accession>A0AAV4MIK3</accession>
<keyword evidence="2" id="KW-1185">Reference proteome</keyword>
<dbReference type="AlphaFoldDB" id="A0AAV4MIK3"/>